<dbReference type="InterPro" id="IPR049883">
    <property type="entry name" value="NOTCH1_EGF-like"/>
</dbReference>
<keyword evidence="9" id="KW-1133">Transmembrane helix</keyword>
<keyword evidence="5" id="KW-0677">Repeat</keyword>
<evidence type="ECO:0000256" key="2">
    <source>
        <dbReference type="ARBA" id="ARBA00022525"/>
    </source>
</evidence>
<keyword evidence="12" id="KW-1185">Reference proteome</keyword>
<evidence type="ECO:0000256" key="3">
    <source>
        <dbReference type="ARBA" id="ARBA00022536"/>
    </source>
</evidence>
<dbReference type="SUPFAM" id="SSF57196">
    <property type="entry name" value="EGF/Laminin"/>
    <property type="match status" value="2"/>
</dbReference>
<dbReference type="InterPro" id="IPR009030">
    <property type="entry name" value="Growth_fac_rcpt_cys_sf"/>
</dbReference>
<dbReference type="InterPro" id="IPR000152">
    <property type="entry name" value="EGF-type_Asp/Asn_hydroxyl_site"/>
</dbReference>
<keyword evidence="6" id="KW-1015">Disulfide bond</keyword>
<dbReference type="FunFam" id="2.10.25.10:FF:000014">
    <property type="entry name" value="Latent-transforming growth factor beta-binding protein 3"/>
    <property type="match status" value="2"/>
</dbReference>
<evidence type="ECO:0000256" key="1">
    <source>
        <dbReference type="ARBA" id="ARBA00004613"/>
    </source>
</evidence>
<comment type="caution">
    <text evidence="8">Lacks conserved residue(s) required for the propagation of feature annotation.</text>
</comment>
<sequence>MPFFTENMFLRVIEVHRSNIEEECDRVINETMLRGLFILHTFIWQYGGITRLMPNAFTDTLSLEVLVLIGNEIHELYDCTFEGLEGLTRISFAQNDITTVGEYTFIGLDNVEFINLNYNPSFPLNTITLMKRIEVILLFQYNRSLLSPEIFQQFPKLRYLVLHFITFNCTCETEWISQLEAFGIYGIVDEYFECIQYPGFLADDPSIYVNCSNPSYQCFNHSIVCPGNNTWYRVDTEDGCNCTYPPERAFYDDSSFVCSDIDECEDSSITCQGNCTNTIGSYTCDCREGYINLNETFCNDVNECGVDNGGCEQNCTNTIGSFVCSCFQGYTENGTKCIDIDECEVNNGGCEQNCANTNGSFVCSCIQGYTENGTKCIDIDECGVDSGGCDQNCTNINGSFVCSCIQGYTENGAECIDIDECEVNNGGCEQNCANTNGSFVCSCIQGYTENGTKCIDIDECEVNNGGCEQNCTNAIGTYECTCFEGYSMQGLLCADTNECEESNGNCLHNCNNSIGSFECSCFEGFVISSTNSSDCESITAGLRILNLGQTESILVTLAIIFLILILFFVGIILVILFCLYARSRSRKPLAKPVITTKPTIAELDRMKSIVIENPLSGLEGFPLEPPEDSKSVPDVGVDTLTSELGITSTDC</sequence>
<dbReference type="InterPro" id="IPR001611">
    <property type="entry name" value="Leu-rich_rpt"/>
</dbReference>
<name>A0AAV7KEC0_9METZ</name>
<reference evidence="11 12" key="1">
    <citation type="journal article" date="2023" name="BMC Biol.">
        <title>The compact genome of the sponge Oopsacas minuta (Hexactinellida) is lacking key metazoan core genes.</title>
        <authorList>
            <person name="Santini S."/>
            <person name="Schenkelaars Q."/>
            <person name="Jourda C."/>
            <person name="Duchesne M."/>
            <person name="Belahbib H."/>
            <person name="Rocher C."/>
            <person name="Selva M."/>
            <person name="Riesgo A."/>
            <person name="Vervoort M."/>
            <person name="Leys S.P."/>
            <person name="Kodjabachian L."/>
            <person name="Le Bivic A."/>
            <person name="Borchiellini C."/>
            <person name="Claverie J.M."/>
            <person name="Renard E."/>
        </authorList>
    </citation>
    <scope>NUCLEOTIDE SEQUENCE [LARGE SCALE GENOMIC DNA]</scope>
    <source>
        <strain evidence="11">SPO-2</strain>
    </source>
</reference>
<dbReference type="PROSITE" id="PS00010">
    <property type="entry name" value="ASX_HYDROXYL"/>
    <property type="match status" value="5"/>
</dbReference>
<dbReference type="EMBL" id="JAKMXF010000066">
    <property type="protein sequence ID" value="KAI6659213.1"/>
    <property type="molecule type" value="Genomic_DNA"/>
</dbReference>
<gene>
    <name evidence="11" type="ORF">LOD99_14886</name>
</gene>
<keyword evidence="7" id="KW-0325">Glycoprotein</keyword>
<dbReference type="Gene3D" id="3.80.10.10">
    <property type="entry name" value="Ribonuclease Inhibitor"/>
    <property type="match status" value="1"/>
</dbReference>
<dbReference type="PRINTS" id="PR00907">
    <property type="entry name" value="THRMBOMODULN"/>
</dbReference>
<evidence type="ECO:0000256" key="8">
    <source>
        <dbReference type="PROSITE-ProRule" id="PRU00076"/>
    </source>
</evidence>
<evidence type="ECO:0000256" key="5">
    <source>
        <dbReference type="ARBA" id="ARBA00022737"/>
    </source>
</evidence>
<dbReference type="SUPFAM" id="SSF57184">
    <property type="entry name" value="Growth factor receptor domain"/>
    <property type="match status" value="2"/>
</dbReference>
<evidence type="ECO:0000259" key="10">
    <source>
        <dbReference type="PROSITE" id="PS50026"/>
    </source>
</evidence>
<dbReference type="PANTHER" id="PTHR47333:SF4">
    <property type="entry name" value="EGF-LIKE DOMAIN-CONTAINING PROTEIN"/>
    <property type="match status" value="1"/>
</dbReference>
<dbReference type="Proteomes" id="UP001165289">
    <property type="component" value="Unassembled WGS sequence"/>
</dbReference>
<keyword evidence="3 8" id="KW-0245">EGF-like domain</keyword>
<accession>A0AAV7KEC0</accession>
<dbReference type="Pfam" id="PF07645">
    <property type="entry name" value="EGF_CA"/>
    <property type="match status" value="2"/>
</dbReference>
<dbReference type="AlphaFoldDB" id="A0AAV7KEC0"/>
<evidence type="ECO:0000313" key="12">
    <source>
        <dbReference type="Proteomes" id="UP001165289"/>
    </source>
</evidence>
<dbReference type="SMART" id="SM00179">
    <property type="entry name" value="EGF_CA"/>
    <property type="match status" value="7"/>
</dbReference>
<dbReference type="SUPFAM" id="SSF52058">
    <property type="entry name" value="L domain-like"/>
    <property type="match status" value="1"/>
</dbReference>
<evidence type="ECO:0000313" key="11">
    <source>
        <dbReference type="EMBL" id="KAI6659213.1"/>
    </source>
</evidence>
<dbReference type="PROSITE" id="PS01186">
    <property type="entry name" value="EGF_2"/>
    <property type="match status" value="5"/>
</dbReference>
<dbReference type="PROSITE" id="PS01187">
    <property type="entry name" value="EGF_CA"/>
    <property type="match status" value="3"/>
</dbReference>
<keyword evidence="2" id="KW-0964">Secreted</keyword>
<keyword evidence="9" id="KW-0472">Membrane</keyword>
<dbReference type="Pfam" id="PF13855">
    <property type="entry name" value="LRR_8"/>
    <property type="match status" value="1"/>
</dbReference>
<dbReference type="InterPro" id="IPR001881">
    <property type="entry name" value="EGF-like_Ca-bd_dom"/>
</dbReference>
<dbReference type="InterPro" id="IPR052080">
    <property type="entry name" value="vWF_C/EGF_Fibrillin"/>
</dbReference>
<dbReference type="InterPro" id="IPR032675">
    <property type="entry name" value="LRR_dom_sf"/>
</dbReference>
<feature type="transmembrane region" description="Helical" evidence="9">
    <location>
        <begin position="553"/>
        <end position="581"/>
    </location>
</feature>
<evidence type="ECO:0000256" key="7">
    <source>
        <dbReference type="ARBA" id="ARBA00023180"/>
    </source>
</evidence>
<dbReference type="InterPro" id="IPR018097">
    <property type="entry name" value="EGF_Ca-bd_CS"/>
</dbReference>
<protein>
    <submittedName>
        <fullName evidence="11">EGF-like domain-containing protein</fullName>
    </submittedName>
</protein>
<evidence type="ECO:0000256" key="9">
    <source>
        <dbReference type="SAM" id="Phobius"/>
    </source>
</evidence>
<dbReference type="GO" id="GO:0005576">
    <property type="term" value="C:extracellular region"/>
    <property type="evidence" value="ECO:0007669"/>
    <property type="project" value="UniProtKB-SubCell"/>
</dbReference>
<dbReference type="InterPro" id="IPR000742">
    <property type="entry name" value="EGF"/>
</dbReference>
<proteinExistence type="predicted"/>
<dbReference type="CDD" id="cd00054">
    <property type="entry name" value="EGF_CA"/>
    <property type="match status" value="1"/>
</dbReference>
<dbReference type="Gene3D" id="2.10.25.10">
    <property type="entry name" value="Laminin"/>
    <property type="match status" value="7"/>
</dbReference>
<dbReference type="SMART" id="SM00181">
    <property type="entry name" value="EGF"/>
    <property type="match status" value="7"/>
</dbReference>
<comment type="subcellular location">
    <subcellularLocation>
        <location evidence="1">Secreted</location>
    </subcellularLocation>
</comment>
<dbReference type="PROSITE" id="PS50026">
    <property type="entry name" value="EGF_3"/>
    <property type="match status" value="1"/>
</dbReference>
<dbReference type="Pfam" id="PF12662">
    <property type="entry name" value="cEGF"/>
    <property type="match status" value="4"/>
</dbReference>
<organism evidence="11 12">
    <name type="scientific">Oopsacas minuta</name>
    <dbReference type="NCBI Taxonomy" id="111878"/>
    <lineage>
        <taxon>Eukaryota</taxon>
        <taxon>Metazoa</taxon>
        <taxon>Porifera</taxon>
        <taxon>Hexactinellida</taxon>
        <taxon>Hexasterophora</taxon>
        <taxon>Lyssacinosida</taxon>
        <taxon>Leucopsacidae</taxon>
        <taxon>Oopsacas</taxon>
    </lineage>
</organism>
<evidence type="ECO:0000256" key="6">
    <source>
        <dbReference type="ARBA" id="ARBA00023157"/>
    </source>
</evidence>
<keyword evidence="4" id="KW-0732">Signal</keyword>
<dbReference type="InterPro" id="IPR026823">
    <property type="entry name" value="cEGF"/>
</dbReference>
<dbReference type="FunFam" id="2.10.25.10:FF:000038">
    <property type="entry name" value="Fibrillin 2"/>
    <property type="match status" value="1"/>
</dbReference>
<evidence type="ECO:0000256" key="4">
    <source>
        <dbReference type="ARBA" id="ARBA00022729"/>
    </source>
</evidence>
<keyword evidence="9" id="KW-0812">Transmembrane</keyword>
<dbReference type="GO" id="GO:0005509">
    <property type="term" value="F:calcium ion binding"/>
    <property type="evidence" value="ECO:0007669"/>
    <property type="project" value="InterPro"/>
</dbReference>
<dbReference type="PANTHER" id="PTHR47333">
    <property type="entry name" value="VON WILLEBRAND FACTOR C AND EGF DOMAIN-CONTAINING PROTEIN"/>
    <property type="match status" value="1"/>
</dbReference>
<feature type="domain" description="EGF-like" evidence="10">
    <location>
        <begin position="260"/>
        <end position="299"/>
    </location>
</feature>
<comment type="caution">
    <text evidence="11">The sequence shown here is derived from an EMBL/GenBank/DDBJ whole genome shotgun (WGS) entry which is preliminary data.</text>
</comment>